<dbReference type="EMBL" id="BKCJ011867252">
    <property type="protein sequence ID" value="GFD59614.1"/>
    <property type="molecule type" value="Genomic_DNA"/>
</dbReference>
<comment type="caution">
    <text evidence="2">The sequence shown here is derived from an EMBL/GenBank/DDBJ whole genome shotgun (WGS) entry which is preliminary data.</text>
</comment>
<feature type="non-terminal residue" evidence="2">
    <location>
        <position position="1"/>
    </location>
</feature>
<feature type="compositionally biased region" description="Polar residues" evidence="1">
    <location>
        <begin position="45"/>
        <end position="57"/>
    </location>
</feature>
<proteinExistence type="predicted"/>
<gene>
    <name evidence="2" type="ORF">Tci_931583</name>
</gene>
<name>A0A699XUF3_TANCI</name>
<evidence type="ECO:0000313" key="2">
    <source>
        <dbReference type="EMBL" id="GFD59614.1"/>
    </source>
</evidence>
<accession>A0A699XUF3</accession>
<feature type="region of interest" description="Disordered" evidence="1">
    <location>
        <begin position="11"/>
        <end position="57"/>
    </location>
</feature>
<dbReference type="AlphaFoldDB" id="A0A699XUF3"/>
<organism evidence="2">
    <name type="scientific">Tanacetum cinerariifolium</name>
    <name type="common">Dalmatian daisy</name>
    <name type="synonym">Chrysanthemum cinerariifolium</name>
    <dbReference type="NCBI Taxonomy" id="118510"/>
    <lineage>
        <taxon>Eukaryota</taxon>
        <taxon>Viridiplantae</taxon>
        <taxon>Streptophyta</taxon>
        <taxon>Embryophyta</taxon>
        <taxon>Tracheophyta</taxon>
        <taxon>Spermatophyta</taxon>
        <taxon>Magnoliopsida</taxon>
        <taxon>eudicotyledons</taxon>
        <taxon>Gunneridae</taxon>
        <taxon>Pentapetalae</taxon>
        <taxon>asterids</taxon>
        <taxon>campanulids</taxon>
        <taxon>Asterales</taxon>
        <taxon>Asteraceae</taxon>
        <taxon>Asteroideae</taxon>
        <taxon>Anthemideae</taxon>
        <taxon>Anthemidinae</taxon>
        <taxon>Tanacetum</taxon>
    </lineage>
</organism>
<feature type="compositionally biased region" description="Gly residues" evidence="1">
    <location>
        <begin position="13"/>
        <end position="23"/>
    </location>
</feature>
<evidence type="ECO:0000256" key="1">
    <source>
        <dbReference type="SAM" id="MobiDB-lite"/>
    </source>
</evidence>
<reference evidence="2" key="1">
    <citation type="journal article" date="2019" name="Sci. Rep.">
        <title>Draft genome of Tanacetum cinerariifolium, the natural source of mosquito coil.</title>
        <authorList>
            <person name="Yamashiro T."/>
            <person name="Shiraishi A."/>
            <person name="Satake H."/>
            <person name="Nakayama K."/>
        </authorList>
    </citation>
    <scope>NUCLEOTIDE SEQUENCE</scope>
</reference>
<protein>
    <submittedName>
        <fullName evidence="2">Uncharacterized protein</fullName>
    </submittedName>
</protein>
<sequence>VEVVVVVRECSDDGGGGSGGEGIYGSEDDSGVSGDGGGMGKARSLLTSASDSHGTCV</sequence>